<sequence length="135" mass="14693">MLNMIDYEALAAATEGFSGSDLHELWPPALLLIAIDYETLAAATEGFSGSDLHELCRQAAVYRVRDLARGEMDKEQANGASAKSSSLNTTADSDEEFVDAVRPITMEDLRLSLTKLKESKIACGMLAPNLRIELD</sequence>
<proteinExistence type="predicted"/>
<evidence type="ECO:0000256" key="3">
    <source>
        <dbReference type="SAM" id="MobiDB-lite"/>
    </source>
</evidence>
<dbReference type="AlphaFoldDB" id="A0A8S4FM09"/>
<dbReference type="PANTHER" id="PTHR45644:SF3">
    <property type="entry name" value="FI08533P-RELATED"/>
    <property type="match status" value="1"/>
</dbReference>
<reference evidence="5" key="1">
    <citation type="submission" date="2020-11" db="EMBL/GenBank/DDBJ databases">
        <authorList>
            <person name="Whiteford S."/>
        </authorList>
    </citation>
    <scope>NUCLEOTIDE SEQUENCE</scope>
</reference>
<keyword evidence="6" id="KW-1185">Reference proteome</keyword>
<accession>A0A8S4FM09</accession>
<evidence type="ECO:0000256" key="2">
    <source>
        <dbReference type="ARBA" id="ARBA00022840"/>
    </source>
</evidence>
<dbReference type="GO" id="GO:0140570">
    <property type="term" value="P:extraction of mislocalized protein from mitochondrial outer membrane"/>
    <property type="evidence" value="ECO:0007669"/>
    <property type="project" value="TreeGrafter"/>
</dbReference>
<keyword evidence="1" id="KW-0547">Nucleotide-binding</keyword>
<dbReference type="Pfam" id="PF17862">
    <property type="entry name" value="AAA_lid_3"/>
    <property type="match status" value="1"/>
</dbReference>
<feature type="compositionally biased region" description="Polar residues" evidence="3">
    <location>
        <begin position="78"/>
        <end position="91"/>
    </location>
</feature>
<protein>
    <submittedName>
        <fullName evidence="5">(diamondback moth) hypothetical protein</fullName>
    </submittedName>
</protein>
<dbReference type="Proteomes" id="UP000653454">
    <property type="component" value="Unassembled WGS sequence"/>
</dbReference>
<dbReference type="Gene3D" id="1.10.8.60">
    <property type="match status" value="1"/>
</dbReference>
<dbReference type="GO" id="GO:0005524">
    <property type="term" value="F:ATP binding"/>
    <property type="evidence" value="ECO:0007669"/>
    <property type="project" value="UniProtKB-KW"/>
</dbReference>
<feature type="region of interest" description="Disordered" evidence="3">
    <location>
        <begin position="72"/>
        <end position="94"/>
    </location>
</feature>
<evidence type="ECO:0000259" key="4">
    <source>
        <dbReference type="Pfam" id="PF17862"/>
    </source>
</evidence>
<dbReference type="InterPro" id="IPR051701">
    <property type="entry name" value="Mito_OM_Translocase_MSP1"/>
</dbReference>
<organism evidence="5 6">
    <name type="scientific">Plutella xylostella</name>
    <name type="common">Diamondback moth</name>
    <name type="synonym">Plutella maculipennis</name>
    <dbReference type="NCBI Taxonomy" id="51655"/>
    <lineage>
        <taxon>Eukaryota</taxon>
        <taxon>Metazoa</taxon>
        <taxon>Ecdysozoa</taxon>
        <taxon>Arthropoda</taxon>
        <taxon>Hexapoda</taxon>
        <taxon>Insecta</taxon>
        <taxon>Pterygota</taxon>
        <taxon>Neoptera</taxon>
        <taxon>Endopterygota</taxon>
        <taxon>Lepidoptera</taxon>
        <taxon>Glossata</taxon>
        <taxon>Ditrysia</taxon>
        <taxon>Yponomeutoidea</taxon>
        <taxon>Plutellidae</taxon>
        <taxon>Plutella</taxon>
    </lineage>
</organism>
<gene>
    <name evidence="5" type="ORF">PLXY2_LOCUS9600</name>
</gene>
<dbReference type="PANTHER" id="PTHR45644">
    <property type="entry name" value="AAA ATPASE, PUTATIVE (AFU_ORTHOLOGUE AFUA_2G12920)-RELATED-RELATED"/>
    <property type="match status" value="1"/>
</dbReference>
<name>A0A8S4FM09_PLUXY</name>
<evidence type="ECO:0000313" key="6">
    <source>
        <dbReference type="Proteomes" id="UP000653454"/>
    </source>
</evidence>
<keyword evidence="2" id="KW-0067">ATP-binding</keyword>
<dbReference type="EMBL" id="CAJHNJ030000038">
    <property type="protein sequence ID" value="CAG9129590.1"/>
    <property type="molecule type" value="Genomic_DNA"/>
</dbReference>
<comment type="caution">
    <text evidence="5">The sequence shown here is derived from an EMBL/GenBank/DDBJ whole genome shotgun (WGS) entry which is preliminary data.</text>
</comment>
<evidence type="ECO:0000256" key="1">
    <source>
        <dbReference type="ARBA" id="ARBA00022741"/>
    </source>
</evidence>
<evidence type="ECO:0000313" key="5">
    <source>
        <dbReference type="EMBL" id="CAG9129590.1"/>
    </source>
</evidence>
<feature type="domain" description="AAA ATPase AAA+ lid" evidence="4">
    <location>
        <begin position="35"/>
        <end position="69"/>
    </location>
</feature>
<dbReference type="InterPro" id="IPR041569">
    <property type="entry name" value="AAA_lid_3"/>
</dbReference>
<dbReference type="GO" id="GO:0005741">
    <property type="term" value="C:mitochondrial outer membrane"/>
    <property type="evidence" value="ECO:0007669"/>
    <property type="project" value="TreeGrafter"/>
</dbReference>